<name>E4Y6D8_OIKDI</name>
<dbReference type="Proteomes" id="UP000011014">
    <property type="component" value="Unassembled WGS sequence"/>
</dbReference>
<proteinExistence type="predicted"/>
<evidence type="ECO:0000313" key="1">
    <source>
        <dbReference type="EMBL" id="CBY31188.1"/>
    </source>
</evidence>
<organism evidence="1">
    <name type="scientific">Oikopleura dioica</name>
    <name type="common">Tunicate</name>
    <dbReference type="NCBI Taxonomy" id="34765"/>
    <lineage>
        <taxon>Eukaryota</taxon>
        <taxon>Metazoa</taxon>
        <taxon>Chordata</taxon>
        <taxon>Tunicata</taxon>
        <taxon>Appendicularia</taxon>
        <taxon>Copelata</taxon>
        <taxon>Oikopleuridae</taxon>
        <taxon>Oikopleura</taxon>
    </lineage>
</organism>
<sequence>MSSRIENNENVNPTSMKLDSYDDVPRFSTRMMREDSYEESGFDYLTTKPDIIAFDRCYNVDNLQVDEYQHPPTVGFLNEKRLYAAENIEIRENEISIDILKEKNDDKPEMPRNIQVVQYSEICEKKTAKKKFSLNRIDPNENFLQRKTAKNENFKNMKKWLETVFQSIEACLESKKQQIENNSNLSQKEYNSRKKAQEKIRRCLLKEIREIKKLHTKKLAAPESLRDNATELLMRVYENEMMNQDGFYINTMPRIPDTENALINTSQHH</sequence>
<accession>E4Y6D8</accession>
<gene>
    <name evidence="1" type="ORF">GSOID_T00025081001</name>
</gene>
<reference evidence="1" key="1">
    <citation type="journal article" date="2010" name="Science">
        <title>Plasticity of animal genome architecture unmasked by rapid evolution of a pelagic tunicate.</title>
        <authorList>
            <person name="Denoeud F."/>
            <person name="Henriet S."/>
            <person name="Mungpakdee S."/>
            <person name="Aury J.M."/>
            <person name="Da Silva C."/>
            <person name="Brinkmann H."/>
            <person name="Mikhaleva J."/>
            <person name="Olsen L.C."/>
            <person name="Jubin C."/>
            <person name="Canestro C."/>
            <person name="Bouquet J.M."/>
            <person name="Danks G."/>
            <person name="Poulain J."/>
            <person name="Campsteijn C."/>
            <person name="Adamski M."/>
            <person name="Cross I."/>
            <person name="Yadetie F."/>
            <person name="Muffato M."/>
            <person name="Louis A."/>
            <person name="Butcher S."/>
            <person name="Tsagkogeorga G."/>
            <person name="Konrad A."/>
            <person name="Singh S."/>
            <person name="Jensen M.F."/>
            <person name="Cong E.H."/>
            <person name="Eikeseth-Otteraa H."/>
            <person name="Noel B."/>
            <person name="Anthouard V."/>
            <person name="Porcel B.M."/>
            <person name="Kachouri-Lafond R."/>
            <person name="Nishino A."/>
            <person name="Ugolini M."/>
            <person name="Chourrout P."/>
            <person name="Nishida H."/>
            <person name="Aasland R."/>
            <person name="Huzurbazar S."/>
            <person name="Westhof E."/>
            <person name="Delsuc F."/>
            <person name="Lehrach H."/>
            <person name="Reinhardt R."/>
            <person name="Weissenbach J."/>
            <person name="Roy S.W."/>
            <person name="Artiguenave F."/>
            <person name="Postlethwait J.H."/>
            <person name="Manak J.R."/>
            <person name="Thompson E.M."/>
            <person name="Jaillon O."/>
            <person name="Du Pasquier L."/>
            <person name="Boudinot P."/>
            <person name="Liberles D.A."/>
            <person name="Volff J.N."/>
            <person name="Philippe H."/>
            <person name="Lenhard B."/>
            <person name="Roest Crollius H."/>
            <person name="Wincker P."/>
            <person name="Chourrout D."/>
        </authorList>
    </citation>
    <scope>NUCLEOTIDE SEQUENCE [LARGE SCALE GENOMIC DNA]</scope>
</reference>
<dbReference type="EMBL" id="FN654295">
    <property type="protein sequence ID" value="CBY31188.1"/>
    <property type="molecule type" value="Genomic_DNA"/>
</dbReference>
<protein>
    <submittedName>
        <fullName evidence="1">Uncharacterized protein</fullName>
    </submittedName>
</protein>
<dbReference type="AlphaFoldDB" id="E4Y6D8"/>